<accession>A0A5B8RJZ6</accession>
<dbReference type="EMBL" id="MN081869">
    <property type="protein sequence ID" value="QEA08333.1"/>
    <property type="molecule type" value="Genomic_DNA"/>
</dbReference>
<evidence type="ECO:0000313" key="1">
    <source>
        <dbReference type="EMBL" id="QEA08333.1"/>
    </source>
</evidence>
<reference evidence="1" key="1">
    <citation type="journal article" date="2019" name="Viruses">
        <title>Detection and Characterization of Invertebrate Iridoviruses Found in Reptiles and Prey Insects in Europe over the Past Two Decades.</title>
        <authorList>
            <person name="Papp T."/>
            <person name="Marschang R.E."/>
        </authorList>
    </citation>
    <scope>NUCLEOTIDE SEQUENCE</scope>
    <source>
        <strain evidence="1">Liz-CrIV</strain>
    </source>
</reference>
<name>A0A5B8RJZ6_9VIRU</name>
<sequence length="252" mass="28204">MNISKSVSLVYEDLSKIVNEIVYKQFRSQHPDGDSDIDLQHLYSIINLKNPENDNDATNKQFVLTSIRDETIHVNRKGDIMYGNLDMGGNFFVTNVNDTNMNPPDTHAATVGYVNRKIASYIPKANLNIICSQGFKGKKEISSKTNDIYKFFPAGVVLPTDAVIEKISLTTTNDTIENSKHKLTIKISDPLNLSDVQTETVFEKLGSQLYFSQPFRKQVGNKKISFQLDSFVESAPVPIFTGESTLTLEISV</sequence>
<protein>
    <submittedName>
        <fullName evidence="1">Uncharacterized protein</fullName>
    </submittedName>
</protein>
<proteinExistence type="predicted"/>
<organism evidence="1">
    <name type="scientific">Iridovirus Liz-CrIV</name>
    <dbReference type="NCBI Taxonomy" id="2594309"/>
    <lineage>
        <taxon>Viruses</taxon>
        <taxon>Varidnaviria</taxon>
        <taxon>Bamfordvirae</taxon>
        <taxon>Nucleocytoviricota</taxon>
        <taxon>Megaviricetes</taxon>
        <taxon>Pimascovirales</taxon>
        <taxon>Pimascovirales incertae sedis</taxon>
        <taxon>Iridoviridae</taxon>
    </lineage>
</organism>